<dbReference type="InterPro" id="IPR031856">
    <property type="entry name" value="YdaS_toxin-like"/>
</dbReference>
<keyword evidence="1" id="KW-0143">Chaperone</keyword>
<dbReference type="InterPro" id="IPR036411">
    <property type="entry name" value="TorD-like_sf"/>
</dbReference>
<dbReference type="Gene3D" id="1.10.3480.10">
    <property type="entry name" value="TorD-like"/>
    <property type="match status" value="1"/>
</dbReference>
<protein>
    <submittedName>
        <fullName evidence="2">Molecular chaperone TorD family protein</fullName>
    </submittedName>
</protein>
<organism evidence="2 3">
    <name type="scientific">Neoaquamicrobium sediminum</name>
    <dbReference type="NCBI Taxonomy" id="1849104"/>
    <lineage>
        <taxon>Bacteria</taxon>
        <taxon>Pseudomonadati</taxon>
        <taxon>Pseudomonadota</taxon>
        <taxon>Alphaproteobacteria</taxon>
        <taxon>Hyphomicrobiales</taxon>
        <taxon>Phyllobacteriaceae</taxon>
        <taxon>Neoaquamicrobium</taxon>
    </lineage>
</organism>
<dbReference type="SUPFAM" id="SSF89155">
    <property type="entry name" value="TorD-like"/>
    <property type="match status" value="1"/>
</dbReference>
<dbReference type="SUPFAM" id="SSF47413">
    <property type="entry name" value="lambda repressor-like DNA-binding domains"/>
    <property type="match status" value="1"/>
</dbReference>
<dbReference type="InterPro" id="IPR020945">
    <property type="entry name" value="DMSO/NO3_reduct_chaperone"/>
</dbReference>
<dbReference type="InterPro" id="IPR010982">
    <property type="entry name" value="Lambda_DNA-bd_dom_sf"/>
</dbReference>
<dbReference type="PANTHER" id="PTHR34227:SF1">
    <property type="entry name" value="DIMETHYL SULFOXIDE REDUCTASE CHAPERONE-RELATED"/>
    <property type="match status" value="1"/>
</dbReference>
<reference evidence="2 3" key="1">
    <citation type="submission" date="2024-01" db="EMBL/GenBank/DDBJ databases">
        <title>New evidence supports the origin of RcGTA from prophage.</title>
        <authorList>
            <person name="Xu Y."/>
            <person name="Liu B."/>
            <person name="Chen F."/>
        </authorList>
    </citation>
    <scope>NUCLEOTIDE SEQUENCE [LARGE SCALE GENOMIC DNA]</scope>
    <source>
        <strain evidence="2 3">CBW1107-2</strain>
    </source>
</reference>
<accession>A0ABV3X218</accession>
<evidence type="ECO:0000313" key="3">
    <source>
        <dbReference type="Proteomes" id="UP001559025"/>
    </source>
</evidence>
<evidence type="ECO:0000256" key="1">
    <source>
        <dbReference type="ARBA" id="ARBA00023186"/>
    </source>
</evidence>
<gene>
    <name evidence="2" type="ORF">V1479_24190</name>
</gene>
<sequence length="267" mass="29167">MNMHREAGLEEAIRAMGGVSVLARGLGVAQPTVSLWYRIPAERVLSVEALTGLSRTVLRPDLYPAPDEHAAGVDDIDRARSDEYALLAALLLAPPDAAMLTRLSDVTGDAEIPLGQAHAALGRAAGTASANSVRREYYELFIGVGRGELLPYASYYLTGFLNERPLARLRGDMIRLGIERAEGHFDPEDHLGTLCEIMSGFAGNHFIAPDGGQQDFFERHVLPWAGRFFTDLENAKSASFYRSIGTVGRLFIDIETEAFAMETRRSA</sequence>
<dbReference type="Pfam" id="PF02613">
    <property type="entry name" value="Nitrate_red_del"/>
    <property type="match status" value="1"/>
</dbReference>
<name>A0ABV3X218_9HYPH</name>
<proteinExistence type="predicted"/>
<dbReference type="PANTHER" id="PTHR34227">
    <property type="entry name" value="CHAPERONE PROTEIN YCDY"/>
    <property type="match status" value="1"/>
</dbReference>
<dbReference type="EMBL" id="JAZHFV010000013">
    <property type="protein sequence ID" value="MEX4010423.1"/>
    <property type="molecule type" value="Genomic_DNA"/>
</dbReference>
<dbReference type="InterPro" id="IPR050289">
    <property type="entry name" value="TorD/DmsD_chaperones"/>
</dbReference>
<evidence type="ECO:0000313" key="2">
    <source>
        <dbReference type="EMBL" id="MEX4010423.1"/>
    </source>
</evidence>
<keyword evidence="3" id="KW-1185">Reference proteome</keyword>
<dbReference type="Pfam" id="PF15943">
    <property type="entry name" value="YdaS_toxin"/>
    <property type="match status" value="1"/>
</dbReference>
<comment type="caution">
    <text evidence="2">The sequence shown here is derived from an EMBL/GenBank/DDBJ whole genome shotgun (WGS) entry which is preliminary data.</text>
</comment>
<dbReference type="Proteomes" id="UP001559025">
    <property type="component" value="Unassembled WGS sequence"/>
</dbReference>
<dbReference type="RefSeq" id="WP_173193871.1">
    <property type="nucleotide sequence ID" value="NZ_JABETK010000003.1"/>
</dbReference>
<dbReference type="Gene3D" id="1.10.260.40">
    <property type="entry name" value="lambda repressor-like DNA-binding domains"/>
    <property type="match status" value="1"/>
</dbReference>